<evidence type="ECO:0000256" key="1">
    <source>
        <dbReference type="ARBA" id="ARBA00023122"/>
    </source>
</evidence>
<name>A0A221NZW2_9ACTN</name>
<evidence type="ECO:0000256" key="2">
    <source>
        <dbReference type="PROSITE-ProRule" id="PRU00703"/>
    </source>
</evidence>
<keyword evidence="5" id="KW-1185">Reference proteome</keyword>
<dbReference type="Pfam" id="PF00571">
    <property type="entry name" value="CBS"/>
    <property type="match status" value="1"/>
</dbReference>
<evidence type="ECO:0000313" key="4">
    <source>
        <dbReference type="EMBL" id="ASN25318.1"/>
    </source>
</evidence>
<dbReference type="Gene3D" id="3.10.580.10">
    <property type="entry name" value="CBS-domain"/>
    <property type="match status" value="1"/>
</dbReference>
<dbReference type="InterPro" id="IPR000644">
    <property type="entry name" value="CBS_dom"/>
</dbReference>
<evidence type="ECO:0000259" key="3">
    <source>
        <dbReference type="PROSITE" id="PS51371"/>
    </source>
</evidence>
<proteinExistence type="predicted"/>
<keyword evidence="1 2" id="KW-0129">CBS domain</keyword>
<dbReference type="RefSeq" id="WP_039653541.1">
    <property type="nucleotide sequence ID" value="NZ_CP021080.1"/>
</dbReference>
<dbReference type="InterPro" id="IPR046342">
    <property type="entry name" value="CBS_dom_sf"/>
</dbReference>
<evidence type="ECO:0000313" key="5">
    <source>
        <dbReference type="Proteomes" id="UP000031501"/>
    </source>
</evidence>
<protein>
    <submittedName>
        <fullName evidence="4">CBS domain-containing protein</fullName>
    </submittedName>
</protein>
<accession>A0A221NZW2</accession>
<dbReference type="InterPro" id="IPR051257">
    <property type="entry name" value="Diverse_CBS-Domain"/>
</dbReference>
<dbReference type="SMART" id="SM00116">
    <property type="entry name" value="CBS"/>
    <property type="match status" value="2"/>
</dbReference>
<reference evidence="4 5" key="1">
    <citation type="submission" date="2017-07" db="EMBL/GenBank/DDBJ databases">
        <title>Genome sequence of Streptomyces pluripotens MUSC 137T.</title>
        <authorList>
            <person name="Ser H.-L."/>
            <person name="Lee L.-H."/>
        </authorList>
    </citation>
    <scope>NUCLEOTIDE SEQUENCE [LARGE SCALE GENOMIC DNA]</scope>
    <source>
        <strain evidence="4 5">MUSC 137</strain>
    </source>
</reference>
<dbReference type="SUPFAM" id="SSF54631">
    <property type="entry name" value="CBS-domain pair"/>
    <property type="match status" value="1"/>
</dbReference>
<feature type="domain" description="CBS" evidence="3">
    <location>
        <begin position="95"/>
        <end position="165"/>
    </location>
</feature>
<sequence length="167" mass="17511">MRARDLAVEYETIGLDSDALDAARLMAEHRLPALLVVDDQGAPRAILPASQMIKILVPAYVVEDPTLAAVVDERHADRLCEALAGRKVSECLSQSVPPPPVAAADDTALEVAAQMAQARSPLVAVVEEDEVVGAEKDKSGGRLLGVITASHLLERLLAATSHGPAPA</sequence>
<dbReference type="Proteomes" id="UP000031501">
    <property type="component" value="Chromosome"/>
</dbReference>
<dbReference type="PANTHER" id="PTHR43080:SF2">
    <property type="entry name" value="CBS DOMAIN-CONTAINING PROTEIN"/>
    <property type="match status" value="1"/>
</dbReference>
<dbReference type="AlphaFoldDB" id="A0A221NZW2"/>
<gene>
    <name evidence="4" type="ORF">LK07_16250</name>
</gene>
<dbReference type="CDD" id="cd17788">
    <property type="entry name" value="CBS_pair_bac"/>
    <property type="match status" value="1"/>
</dbReference>
<dbReference type="KEGG" id="splu:LK06_015115"/>
<dbReference type="PANTHER" id="PTHR43080">
    <property type="entry name" value="CBS DOMAIN-CONTAINING PROTEIN CBSX3, MITOCHONDRIAL"/>
    <property type="match status" value="1"/>
</dbReference>
<dbReference type="STRING" id="1355015.LK06_015115"/>
<dbReference type="OrthoDB" id="3535009at2"/>
<organism evidence="4 5">
    <name type="scientific">Streptomyces pluripotens</name>
    <dbReference type="NCBI Taxonomy" id="1355015"/>
    <lineage>
        <taxon>Bacteria</taxon>
        <taxon>Bacillati</taxon>
        <taxon>Actinomycetota</taxon>
        <taxon>Actinomycetes</taxon>
        <taxon>Kitasatosporales</taxon>
        <taxon>Streptomycetaceae</taxon>
        <taxon>Streptomyces</taxon>
    </lineage>
</organism>
<dbReference type="EMBL" id="CP022433">
    <property type="protein sequence ID" value="ASN25318.1"/>
    <property type="molecule type" value="Genomic_DNA"/>
</dbReference>
<dbReference type="PROSITE" id="PS51371">
    <property type="entry name" value="CBS"/>
    <property type="match status" value="1"/>
</dbReference>